<feature type="transmembrane region" description="Helical" evidence="3">
    <location>
        <begin position="377"/>
        <end position="403"/>
    </location>
</feature>
<feature type="region of interest" description="Disordered" evidence="2">
    <location>
        <begin position="104"/>
        <end position="137"/>
    </location>
</feature>
<evidence type="ECO:0000313" key="6">
    <source>
        <dbReference type="Proteomes" id="UP001526143"/>
    </source>
</evidence>
<dbReference type="RefSeq" id="WP_263745724.1">
    <property type="nucleotide sequence ID" value="NZ_JAOWRF010000174.1"/>
</dbReference>
<dbReference type="InterPro" id="IPR003675">
    <property type="entry name" value="Rce1/LyrA-like_dom"/>
</dbReference>
<proteinExistence type="predicted"/>
<keyword evidence="3" id="KW-0812">Transmembrane</keyword>
<feature type="transmembrane region" description="Helical" evidence="3">
    <location>
        <begin position="456"/>
        <end position="476"/>
    </location>
</feature>
<dbReference type="GO" id="GO:0008237">
    <property type="term" value="F:metallopeptidase activity"/>
    <property type="evidence" value="ECO:0007669"/>
    <property type="project" value="UniProtKB-KW"/>
</dbReference>
<keyword evidence="6" id="KW-1185">Reference proteome</keyword>
<evidence type="ECO:0000259" key="4">
    <source>
        <dbReference type="Pfam" id="PF02517"/>
    </source>
</evidence>
<keyword evidence="1" id="KW-0175">Coiled coil</keyword>
<keyword evidence="5" id="KW-0645">Protease</keyword>
<dbReference type="PANTHER" id="PTHR43592:SF15">
    <property type="entry name" value="CAAX AMINO TERMINAL PROTEASE FAMILY PROTEIN"/>
    <property type="match status" value="1"/>
</dbReference>
<feature type="transmembrane region" description="Helical" evidence="3">
    <location>
        <begin position="499"/>
        <end position="520"/>
    </location>
</feature>
<gene>
    <name evidence="5" type="ORF">OGM63_11710</name>
</gene>
<feature type="transmembrane region" description="Helical" evidence="3">
    <location>
        <begin position="423"/>
        <end position="444"/>
    </location>
</feature>
<keyword evidence="5" id="KW-0378">Hydrolase</keyword>
<dbReference type="Pfam" id="PF02517">
    <property type="entry name" value="Rce1-like"/>
    <property type="match status" value="1"/>
</dbReference>
<organism evidence="5 6">
    <name type="scientific">Plectonema radiosum NIES-515</name>
    <dbReference type="NCBI Taxonomy" id="2986073"/>
    <lineage>
        <taxon>Bacteria</taxon>
        <taxon>Bacillati</taxon>
        <taxon>Cyanobacteriota</taxon>
        <taxon>Cyanophyceae</taxon>
        <taxon>Oscillatoriophycideae</taxon>
        <taxon>Oscillatoriales</taxon>
        <taxon>Microcoleaceae</taxon>
        <taxon>Plectonema</taxon>
    </lineage>
</organism>
<protein>
    <submittedName>
        <fullName evidence="5">CPBP family intramembrane metalloprotease</fullName>
    </submittedName>
</protein>
<feature type="transmembrane region" description="Helical" evidence="3">
    <location>
        <begin position="335"/>
        <end position="356"/>
    </location>
</feature>
<reference evidence="5 6" key="1">
    <citation type="submission" date="2022-10" db="EMBL/GenBank/DDBJ databases">
        <title>Identification of biosynthetic pathway for the production of the potent trypsin inhibitor radiosumin.</title>
        <authorList>
            <person name="Fewer D.P."/>
            <person name="Delbaje E."/>
            <person name="Ouyang X."/>
            <person name="Agostino P.D."/>
            <person name="Wahlsten M."/>
            <person name="Jokela J."/>
            <person name="Permi P."/>
            <person name="Haapaniemi E."/>
            <person name="Koistinen H."/>
        </authorList>
    </citation>
    <scope>NUCLEOTIDE SEQUENCE [LARGE SCALE GENOMIC DNA]</scope>
    <source>
        <strain evidence="5 6">NIES-515</strain>
    </source>
</reference>
<feature type="transmembrane region" description="Helical" evidence="3">
    <location>
        <begin position="249"/>
        <end position="271"/>
    </location>
</feature>
<dbReference type="PANTHER" id="PTHR43592">
    <property type="entry name" value="CAAX AMINO TERMINAL PROTEASE"/>
    <property type="match status" value="1"/>
</dbReference>
<dbReference type="EMBL" id="JAOWRF010000174">
    <property type="protein sequence ID" value="MCV3214168.1"/>
    <property type="molecule type" value="Genomic_DNA"/>
</dbReference>
<keyword evidence="3" id="KW-1133">Transmembrane helix</keyword>
<name>A0ABT3AYG8_9CYAN</name>
<evidence type="ECO:0000256" key="2">
    <source>
        <dbReference type="SAM" id="MobiDB-lite"/>
    </source>
</evidence>
<evidence type="ECO:0000313" key="5">
    <source>
        <dbReference type="EMBL" id="MCV3214168.1"/>
    </source>
</evidence>
<evidence type="ECO:0000256" key="1">
    <source>
        <dbReference type="SAM" id="Coils"/>
    </source>
</evidence>
<keyword evidence="3" id="KW-0472">Membrane</keyword>
<feature type="transmembrane region" description="Helical" evidence="3">
    <location>
        <begin position="299"/>
        <end position="323"/>
    </location>
</feature>
<accession>A0ABT3AYG8</accession>
<keyword evidence="5" id="KW-0482">Metalloprotease</keyword>
<comment type="caution">
    <text evidence="5">The sequence shown here is derived from an EMBL/GenBank/DDBJ whole genome shotgun (WGS) entry which is preliminary data.</text>
</comment>
<sequence length="524" mass="57898">MTIKRLILTVLTLVAIAIAGFSLFNSWQEPQFQSSLELYQTNIALQAAQWQPPKDDSGNFKPVSEAILGEKPLEAATKQYQDVREAAETNLEKTKNQLAKLESQPIITPTIPKPDPEFPPATNASRKAQQKQLQQSRNQQQKFIAELDLRLGILEAQQQQSQTAIKTWAQLPQLNIDLKLKETAAVLTGLWSDPPHLLPNAQQLIQENLEGWFSSTALTQLYQLQQRQEALSTLETAKQAAASQALVKLAIIGTIPTLTALIGMGVLIFLIGQRLIKGKAALFAQNGDRSWTTPWDVETILQVLVVGFFLFGQLVVPILLSLLPISRAVGNVKIQAVYILVSYLLLSSGALSVLYFSLKPFLPLESDWFRFRLQDKWFLWGLGGYCAALPIVVVVSLINQQLWQGQGGSNALLQLVLESQDTVALSIFFFTAAIAAPLFEEVLFRGFLLPSLTRYFSVWGAIFVSALLFAIAHLSLSEILPLSALGVVLGVVYTRSRNLLAPMLVHSLWNSGTLLSLFLLGSNK</sequence>
<feature type="domain" description="CAAX prenyl protease 2/Lysostaphin resistance protein A-like" evidence="4">
    <location>
        <begin position="425"/>
        <end position="511"/>
    </location>
</feature>
<feature type="coiled-coil region" evidence="1">
    <location>
        <begin position="77"/>
        <end position="104"/>
    </location>
</feature>
<evidence type="ECO:0000256" key="3">
    <source>
        <dbReference type="SAM" id="Phobius"/>
    </source>
</evidence>
<dbReference type="Proteomes" id="UP001526143">
    <property type="component" value="Unassembled WGS sequence"/>
</dbReference>
<feature type="compositionally biased region" description="Low complexity" evidence="2">
    <location>
        <begin position="124"/>
        <end position="137"/>
    </location>
</feature>